<dbReference type="GO" id="GO:0034274">
    <property type="term" value="C:Atg12-Atg5-Atg16 complex"/>
    <property type="evidence" value="ECO:0007669"/>
    <property type="project" value="TreeGrafter"/>
</dbReference>
<evidence type="ECO:0000256" key="1">
    <source>
        <dbReference type="ARBA" id="ARBA00009271"/>
    </source>
</evidence>
<dbReference type="InterPro" id="IPR045160">
    <property type="entry name" value="ATG16"/>
</dbReference>
<dbReference type="PANTHER" id="PTHR19878:SF8">
    <property type="entry name" value="AUTOPHAGY-RELATED 16, ISOFORM F"/>
    <property type="match status" value="1"/>
</dbReference>
<dbReference type="PROSITE" id="PS50082">
    <property type="entry name" value="WD_REPEATS_2"/>
    <property type="match status" value="5"/>
</dbReference>
<dbReference type="InterPro" id="IPR015943">
    <property type="entry name" value="WD40/YVTN_repeat-like_dom_sf"/>
</dbReference>
<reference evidence="5 6" key="1">
    <citation type="journal article" date="2015" name="Parasit. Vectors">
        <title>Draft genome of the scabies mite.</title>
        <authorList>
            <person name="Rider S.D.Jr."/>
            <person name="Morgan M.S."/>
            <person name="Arlian L.G."/>
        </authorList>
    </citation>
    <scope>NUCLEOTIDE SEQUENCE [LARGE SCALE GENOMIC DNA]</scope>
    <source>
        <strain evidence="5">Arlian Lab</strain>
    </source>
</reference>
<dbReference type="Pfam" id="PF08614">
    <property type="entry name" value="ATG16"/>
    <property type="match status" value="1"/>
</dbReference>
<dbReference type="OrthoDB" id="6262491at2759"/>
<dbReference type="AlphaFoldDB" id="A0A132AJ28"/>
<comment type="similarity">
    <text evidence="1">Belongs to the WD repeat ATG16 family.</text>
</comment>
<evidence type="ECO:0000256" key="2">
    <source>
        <dbReference type="ARBA" id="ARBA00022574"/>
    </source>
</evidence>
<dbReference type="CDD" id="cd00200">
    <property type="entry name" value="WD40"/>
    <property type="match status" value="1"/>
</dbReference>
<dbReference type="GO" id="GO:0000421">
    <property type="term" value="C:autophagosome membrane"/>
    <property type="evidence" value="ECO:0007669"/>
    <property type="project" value="TreeGrafter"/>
</dbReference>
<dbReference type="GO" id="GO:0000045">
    <property type="term" value="P:autophagosome assembly"/>
    <property type="evidence" value="ECO:0007669"/>
    <property type="project" value="InterPro"/>
</dbReference>
<dbReference type="InterPro" id="IPR013923">
    <property type="entry name" value="Autophagy-rel_prot_16_dom"/>
</dbReference>
<proteinExistence type="inferred from homology"/>
<keyword evidence="3" id="KW-0677">Repeat</keyword>
<gene>
    <name evidence="5" type="ORF">QR98_0095360</name>
</gene>
<dbReference type="SMART" id="SM00320">
    <property type="entry name" value="WD40"/>
    <property type="match status" value="6"/>
</dbReference>
<sequence>MSMLSHSSNPAWRKSLLQQFQARNKQTEPFESVIQTCVSLFERIDSIQREKNLAISNQDVSSSSGTIISTTSSSTTSLLAQNIEKISTLQTELKENQKLLQEKDATINDLNLKISTLTKQKNELKSKNNDLEINIDAMKSKCQSYQEMINDLKEQNTLLSDEHTALQIAYNSLNNQFQQQEIQLNQLIGRWKAMKTKEADFMNEENEKQLRLKNEKTRKQLEEDCQKMVVSSATIKEMNLMKIPREKEIYHQLLDYPIPQKQSFYFEAHNEIFAFKFDQKTNNLISGGGDRKVKIWSLDDMKATLVEVLTGSNASVTAIDIFEEYLVASSSDHASRVWTLNEYRLRRTLTGHSNKVMSVKFMDVNNKVVSGSYDKTIKIWDLNRNACMRTFFAGSSCSDLVNIQENNIASAHIDKKIRFWDSRSDSMITDIMLQGKITSLDCTNDNHYLLCSVRYVETLNCFDLRMNQVVRDFTAESFNLGCDWTRLKLSPNNQFVACGSNDGTIFFWDFQTGKLERTLHNDRHSAAVIAVEWHPKGDSFASADRNKNIVIWS</sequence>
<organism evidence="5 6">
    <name type="scientific">Sarcoptes scabiei</name>
    <name type="common">Itch mite</name>
    <name type="synonym">Acarus scabiei</name>
    <dbReference type="NCBI Taxonomy" id="52283"/>
    <lineage>
        <taxon>Eukaryota</taxon>
        <taxon>Metazoa</taxon>
        <taxon>Ecdysozoa</taxon>
        <taxon>Arthropoda</taxon>
        <taxon>Chelicerata</taxon>
        <taxon>Arachnida</taxon>
        <taxon>Acari</taxon>
        <taxon>Acariformes</taxon>
        <taxon>Sarcoptiformes</taxon>
        <taxon>Astigmata</taxon>
        <taxon>Psoroptidia</taxon>
        <taxon>Sarcoptoidea</taxon>
        <taxon>Sarcoptidae</taxon>
        <taxon>Sarcoptinae</taxon>
        <taxon>Sarcoptes</taxon>
    </lineage>
</organism>
<dbReference type="PROSITE" id="PS00678">
    <property type="entry name" value="WD_REPEATS_1"/>
    <property type="match status" value="1"/>
</dbReference>
<feature type="domain" description="Autophagy-related protein 16" evidence="4">
    <location>
        <begin position="16"/>
        <end position="203"/>
    </location>
</feature>
<keyword evidence="2" id="KW-0853">WD repeat</keyword>
<dbReference type="PRINTS" id="PR00320">
    <property type="entry name" value="GPROTEINBRPT"/>
</dbReference>
<protein>
    <submittedName>
        <fullName evidence="5">Autophagy-related protein 16-1-like protein</fullName>
    </submittedName>
</protein>
<dbReference type="InterPro" id="IPR019775">
    <property type="entry name" value="WD40_repeat_CS"/>
</dbReference>
<dbReference type="InterPro" id="IPR001680">
    <property type="entry name" value="WD40_rpt"/>
</dbReference>
<dbReference type="GO" id="GO:0034045">
    <property type="term" value="C:phagophore assembly site membrane"/>
    <property type="evidence" value="ECO:0007669"/>
    <property type="project" value="TreeGrafter"/>
</dbReference>
<accession>A0A132AJ28</accession>
<dbReference type="Proteomes" id="UP000616769">
    <property type="component" value="Unassembled WGS sequence"/>
</dbReference>
<evidence type="ECO:0000259" key="4">
    <source>
        <dbReference type="Pfam" id="PF08614"/>
    </source>
</evidence>
<dbReference type="PANTHER" id="PTHR19878">
    <property type="entry name" value="AUTOPHAGY PROTEIN 16-LIKE"/>
    <property type="match status" value="1"/>
</dbReference>
<name>A0A132AJ28_SARSC</name>
<evidence type="ECO:0000313" key="6">
    <source>
        <dbReference type="Proteomes" id="UP000616769"/>
    </source>
</evidence>
<evidence type="ECO:0000256" key="3">
    <source>
        <dbReference type="ARBA" id="ARBA00022737"/>
    </source>
</evidence>
<dbReference type="EMBL" id="JXLN01016155">
    <property type="protein sequence ID" value="KPM10971.1"/>
    <property type="molecule type" value="Genomic_DNA"/>
</dbReference>
<dbReference type="VEuPathDB" id="VectorBase:SSCA009866"/>
<comment type="caution">
    <text evidence="5">The sequence shown here is derived from an EMBL/GenBank/DDBJ whole genome shotgun (WGS) entry which is preliminary data.</text>
</comment>
<dbReference type="Pfam" id="PF00400">
    <property type="entry name" value="WD40"/>
    <property type="match status" value="4"/>
</dbReference>
<dbReference type="InterPro" id="IPR036322">
    <property type="entry name" value="WD40_repeat_dom_sf"/>
</dbReference>
<evidence type="ECO:0000313" key="5">
    <source>
        <dbReference type="EMBL" id="KPM10971.1"/>
    </source>
</evidence>
<dbReference type="InterPro" id="IPR020472">
    <property type="entry name" value="WD40_PAC1"/>
</dbReference>
<dbReference type="PROSITE" id="PS50294">
    <property type="entry name" value="WD_REPEATS_REGION"/>
    <property type="match status" value="2"/>
</dbReference>
<dbReference type="GO" id="GO:0043495">
    <property type="term" value="F:protein-membrane adaptor activity"/>
    <property type="evidence" value="ECO:0007669"/>
    <property type="project" value="TreeGrafter"/>
</dbReference>
<dbReference type="Gene3D" id="2.130.10.10">
    <property type="entry name" value="YVTN repeat-like/Quinoprotein amine dehydrogenase"/>
    <property type="match status" value="3"/>
</dbReference>
<dbReference type="SUPFAM" id="SSF50978">
    <property type="entry name" value="WD40 repeat-like"/>
    <property type="match status" value="1"/>
</dbReference>